<dbReference type="HOGENOM" id="CLU_185848_1_0_0"/>
<evidence type="ECO:0000313" key="1">
    <source>
        <dbReference type="EMBL" id="GAK51620.1"/>
    </source>
</evidence>
<dbReference type="Pfam" id="PF12441">
    <property type="entry name" value="CopG_antitoxin"/>
    <property type="match status" value="1"/>
</dbReference>
<gene>
    <name evidence="1" type="ORF">U14_02865</name>
</gene>
<dbReference type="EMBL" id="DF820457">
    <property type="protein sequence ID" value="GAK51620.1"/>
    <property type="molecule type" value="Genomic_DNA"/>
</dbReference>
<sequence>MRKNKTHREPIPEEFGSLEAAAEFWDAHSLADYEDMQQEAHFEVELGAEKNYFAVEKDLADSIDRLASLKGVLPETLVNLWLKEKVLEFAHG</sequence>
<protein>
    <recommendedName>
        <fullName evidence="3">CopG antitoxin of type II toxin-antitoxin system</fullName>
    </recommendedName>
</protein>
<dbReference type="Proteomes" id="UP000030700">
    <property type="component" value="Unassembled WGS sequence"/>
</dbReference>
<evidence type="ECO:0008006" key="3">
    <source>
        <dbReference type="Google" id="ProtNLM"/>
    </source>
</evidence>
<name>A0A081BMK4_9BACT</name>
<dbReference type="AlphaFoldDB" id="A0A081BMK4"/>
<organism evidence="1 2">
    <name type="scientific">Candidatus Moduliflexus flocculans</name>
    <dbReference type="NCBI Taxonomy" id="1499966"/>
    <lineage>
        <taxon>Bacteria</taxon>
        <taxon>Candidatus Moduliflexota</taxon>
        <taxon>Candidatus Moduliflexia</taxon>
        <taxon>Candidatus Moduliflexales</taxon>
        <taxon>Candidatus Moduliflexaceae</taxon>
    </lineage>
</organism>
<dbReference type="STRING" id="1499966.U14_02865"/>
<evidence type="ECO:0000313" key="2">
    <source>
        <dbReference type="Proteomes" id="UP000030700"/>
    </source>
</evidence>
<accession>A0A081BMK4</accession>
<keyword evidence="2" id="KW-1185">Reference proteome</keyword>
<dbReference type="InterPro" id="IPR022148">
    <property type="entry name" value="CopG_antitoxin"/>
</dbReference>
<proteinExistence type="predicted"/>
<reference evidence="1 2" key="1">
    <citation type="journal article" date="2015" name="PeerJ">
        <title>First genomic representation of candidate bacterial phylum KSB3 points to enhanced environmental sensing as a trigger of wastewater bulking.</title>
        <authorList>
            <person name="Sekiguchi Y."/>
            <person name="Ohashi A."/>
            <person name="Parks D.H."/>
            <person name="Yamauchi T."/>
            <person name="Tyson G.W."/>
            <person name="Hugenholtz P."/>
        </authorList>
    </citation>
    <scope>NUCLEOTIDE SEQUENCE [LARGE SCALE GENOMIC DNA]</scope>
</reference>